<keyword evidence="1" id="KW-0812">Transmembrane</keyword>
<feature type="transmembrane region" description="Helical" evidence="1">
    <location>
        <begin position="65"/>
        <end position="86"/>
    </location>
</feature>
<organism evidence="2 3">
    <name type="scientific">Pseudomonas protegens (strain DSM 19095 / LMG 27888 / CFBP 6595 / CHA0)</name>
    <dbReference type="NCBI Taxonomy" id="1124983"/>
    <lineage>
        <taxon>Bacteria</taxon>
        <taxon>Pseudomonadati</taxon>
        <taxon>Pseudomonadota</taxon>
        <taxon>Gammaproteobacteria</taxon>
        <taxon>Pseudomonadales</taxon>
        <taxon>Pseudomonadaceae</taxon>
        <taxon>Pseudomonas</taxon>
    </lineage>
</organism>
<reference evidence="3" key="1">
    <citation type="journal article" date="2014" name="Genome Announc.">
        <title>Full-genome sequence of the plant growth-promoting bacterium Pseudomonas protegens CHA0.</title>
        <authorList>
            <person name="Jousset A."/>
            <person name="Schuldes J."/>
            <person name="Keel C."/>
            <person name="Maurhofer M."/>
            <person name="Daniel R."/>
            <person name="Scheu S."/>
            <person name="Thuermer A."/>
        </authorList>
    </citation>
    <scope>NUCLEOTIDE SEQUENCE [LARGE SCALE GENOMIC DNA]</scope>
    <source>
        <strain evidence="3">DSM 19095 / LMG 27888 / CFBP 6595 / CHA0</strain>
    </source>
</reference>
<protein>
    <recommendedName>
        <fullName evidence="4">DUF3649 domain-containing protein</fullName>
    </recommendedName>
</protein>
<evidence type="ECO:0000313" key="2">
    <source>
        <dbReference type="EMBL" id="AGL82797.1"/>
    </source>
</evidence>
<dbReference type="InterPro" id="IPR022109">
    <property type="entry name" value="DUF3649"/>
</dbReference>
<feature type="transmembrane region" description="Helical" evidence="1">
    <location>
        <begin position="93"/>
        <end position="115"/>
    </location>
</feature>
<evidence type="ECO:0000256" key="1">
    <source>
        <dbReference type="SAM" id="Phobius"/>
    </source>
</evidence>
<gene>
    <name evidence="2" type="ORF">PFLCHA0_c10050</name>
</gene>
<name>A0A2C9EGM1_PSEPH</name>
<evidence type="ECO:0008006" key="4">
    <source>
        <dbReference type="Google" id="ProtNLM"/>
    </source>
</evidence>
<sequence length="117" mass="12354">MLAWHPGLLPSYPGPNMKSKAGGLPASYRLAVASRVCAAVLGGYLLAALSSVCLTLLLPGPRVDAVLSGMLLSFVFYLLAVLWCFACRSAWQAWAGVLLPSLVLALVSGSLYWAAWS</sequence>
<dbReference type="AlphaFoldDB" id="A0A2C9EGM1"/>
<keyword evidence="1" id="KW-1133">Transmembrane helix</keyword>
<dbReference type="HOGENOM" id="CLU_159285_1_3_6"/>
<feature type="transmembrane region" description="Helical" evidence="1">
    <location>
        <begin position="36"/>
        <end position="59"/>
    </location>
</feature>
<dbReference type="EMBL" id="CP003190">
    <property type="protein sequence ID" value="AGL82797.1"/>
    <property type="molecule type" value="Genomic_DNA"/>
</dbReference>
<dbReference type="Pfam" id="PF12365">
    <property type="entry name" value="DUF3649"/>
    <property type="match status" value="1"/>
</dbReference>
<evidence type="ECO:0000313" key="3">
    <source>
        <dbReference type="Proteomes" id="UP000013940"/>
    </source>
</evidence>
<keyword evidence="1" id="KW-0472">Membrane</keyword>
<dbReference type="eggNOG" id="ENOG5032ZKY">
    <property type="taxonomic scope" value="Bacteria"/>
</dbReference>
<dbReference type="Proteomes" id="UP000013940">
    <property type="component" value="Chromosome"/>
</dbReference>
<dbReference type="KEGG" id="pprc:PFLCHA0_c10050"/>
<proteinExistence type="predicted"/>
<accession>A0A2C9EGM1</accession>